<dbReference type="GO" id="GO:0016973">
    <property type="term" value="P:poly(A)+ mRNA export from nucleus"/>
    <property type="evidence" value="ECO:0007669"/>
    <property type="project" value="TreeGrafter"/>
</dbReference>
<evidence type="ECO:0000256" key="7">
    <source>
        <dbReference type="SAM" id="MobiDB-lite"/>
    </source>
</evidence>
<comment type="subcellular location">
    <subcellularLocation>
        <location evidence="1">Nucleus envelope</location>
    </subcellularLocation>
</comment>
<evidence type="ECO:0000256" key="4">
    <source>
        <dbReference type="ARBA" id="ARBA00022927"/>
    </source>
</evidence>
<dbReference type="EMBL" id="VDEP01000337">
    <property type="protein sequence ID" value="KAA1102570.1"/>
    <property type="molecule type" value="Genomic_DNA"/>
</dbReference>
<dbReference type="InterPro" id="IPR007187">
    <property type="entry name" value="Nucleoporin_Nup133/Nup155_C"/>
</dbReference>
<dbReference type="Proteomes" id="UP000325313">
    <property type="component" value="Unassembled WGS sequence"/>
</dbReference>
<reference evidence="9 10" key="1">
    <citation type="submission" date="2019-05" db="EMBL/GenBank/DDBJ databases">
        <title>Emergence of the Ug99 lineage of the wheat stem rust pathogen through somatic hybridization.</title>
        <authorList>
            <person name="Li F."/>
            <person name="Upadhyaya N.M."/>
            <person name="Sperschneider J."/>
            <person name="Matny O."/>
            <person name="Nguyen-Phuc H."/>
            <person name="Mago R."/>
            <person name="Raley C."/>
            <person name="Miller M.E."/>
            <person name="Silverstein K.A.T."/>
            <person name="Henningsen E."/>
            <person name="Hirsch C.D."/>
            <person name="Visser B."/>
            <person name="Pretorius Z.A."/>
            <person name="Steffenson B.J."/>
            <person name="Schwessinger B."/>
            <person name="Dodds P.N."/>
            <person name="Figueroa M."/>
        </authorList>
    </citation>
    <scope>NUCLEOTIDE SEQUENCE [LARGE SCALE GENOMIC DNA]</scope>
    <source>
        <strain evidence="9 10">Ug99</strain>
    </source>
</reference>
<feature type="region of interest" description="Disordered" evidence="7">
    <location>
        <begin position="262"/>
        <end position="294"/>
    </location>
</feature>
<comment type="caution">
    <text evidence="9">The sequence shown here is derived from an EMBL/GenBank/DDBJ whole genome shotgun (WGS) entry which is preliminary data.</text>
</comment>
<evidence type="ECO:0000313" key="9">
    <source>
        <dbReference type="EMBL" id="KAA1102570.1"/>
    </source>
</evidence>
<name>A0A5B0PPJ6_PUCGR</name>
<keyword evidence="6" id="KW-0539">Nucleus</keyword>
<gene>
    <name evidence="9" type="ORF">PGTUg99_018156</name>
</gene>
<dbReference type="GO" id="GO:0000972">
    <property type="term" value="P:transcription-dependent tethering of RNA polymerase II gene DNA at nuclear periphery"/>
    <property type="evidence" value="ECO:0007669"/>
    <property type="project" value="TreeGrafter"/>
</dbReference>
<dbReference type="AlphaFoldDB" id="A0A5B0PPJ6"/>
<feature type="domain" description="Nucleoporin Nup133/Nup155-like C-terminal" evidence="8">
    <location>
        <begin position="332"/>
        <end position="713"/>
    </location>
</feature>
<dbReference type="InterPro" id="IPR037624">
    <property type="entry name" value="Nup133-like"/>
</dbReference>
<dbReference type="Gene3D" id="1.20.58.1380">
    <property type="match status" value="1"/>
</dbReference>
<dbReference type="PANTHER" id="PTHR13405:SF11">
    <property type="entry name" value="NUCLEAR PORE COMPLEX PROTEIN NUP133"/>
    <property type="match status" value="1"/>
</dbReference>
<proteinExistence type="predicted"/>
<dbReference type="Pfam" id="PF03177">
    <property type="entry name" value="Nucleoporin_C"/>
    <property type="match status" value="1"/>
</dbReference>
<protein>
    <recommendedName>
        <fullName evidence="8">Nucleoporin Nup133/Nup155-like C-terminal domain-containing protein</fullName>
    </recommendedName>
</protein>
<keyword evidence="3" id="KW-0509">mRNA transport</keyword>
<dbReference type="GO" id="GO:0031080">
    <property type="term" value="C:nuclear pore outer ring"/>
    <property type="evidence" value="ECO:0007669"/>
    <property type="project" value="TreeGrafter"/>
</dbReference>
<evidence type="ECO:0000256" key="3">
    <source>
        <dbReference type="ARBA" id="ARBA00022816"/>
    </source>
</evidence>
<evidence type="ECO:0000259" key="8">
    <source>
        <dbReference type="Pfam" id="PF03177"/>
    </source>
</evidence>
<organism evidence="9 10">
    <name type="scientific">Puccinia graminis f. sp. tritici</name>
    <dbReference type="NCBI Taxonomy" id="56615"/>
    <lineage>
        <taxon>Eukaryota</taxon>
        <taxon>Fungi</taxon>
        <taxon>Dikarya</taxon>
        <taxon>Basidiomycota</taxon>
        <taxon>Pucciniomycotina</taxon>
        <taxon>Pucciniomycetes</taxon>
        <taxon>Pucciniales</taxon>
        <taxon>Pucciniaceae</taxon>
        <taxon>Puccinia</taxon>
    </lineage>
</organism>
<keyword evidence="5" id="KW-0811">Translocation</keyword>
<sequence>MFFYGLHLFIGVKFWSTQSRIITFQNPVEFNLQADLIGDLSTAAEQLSKEVLSSSAAHLPPIVDLRVQLADRIARLQLLIRFINLTGMLNKVPKPGKRRLLSDLELLAATNALWLHHNNKINALSHSGRRSRTVLSEVIMTYMNSLGQNSDEDMIRSFFRNHASAIVQILVNVQAKLKTTLSNKSNKLHTRSSQLMEANEILLTVYNAAITIRQTHSKTFDLKDDTSTECWTSTLNLLDILQSHCEATLEILQQRAREFGPAMDDDPGRFGADSASLLMDDDDDSNGGSSDKSKWLHHTLKDQLTELVEKSLAMMKERSSFTESTLGTNHPEAKSLQERYLRLRPQLIFGLVKVKRQARAITLAEEQRDFRTLVELCHSLAPSETKQKERVYISRYKEEFAFQLYQWYVEHGRYHELLSQDPVYAPLITSFLDRMQYGKVSWIHDLAIDRFDHASQVLLNEAESEKNLADQKIMLSLGKLCQVAQIDDGEHLDSEKVLQDIELVDDRLDILQAQLKLSDLCQSILESQPQYSLLSVDQQVDILRQHLAPNLVDRPAFGQLFDRYVRQIIAGDALRIEDLIEFYGLKANLDEQVEDFVIALDVFSRAKVRPPLTWKAFSPVLLVWQALKKSSNLSDQDLITCLKSTALYHVLSSSIDPNVGQPISSPNESFFDPTVSLNDDLAIRFPDHSLSELEQLSKDYQFENRKLQEAIESGGVWEYYGEIVRLIRESDSLSDGGVGDVTMMSE</sequence>
<keyword evidence="4" id="KW-0653">Protein transport</keyword>
<accession>A0A5B0PPJ6</accession>
<evidence type="ECO:0000256" key="6">
    <source>
        <dbReference type="ARBA" id="ARBA00023242"/>
    </source>
</evidence>
<evidence type="ECO:0000256" key="1">
    <source>
        <dbReference type="ARBA" id="ARBA00004259"/>
    </source>
</evidence>
<dbReference type="GO" id="GO:0006606">
    <property type="term" value="P:protein import into nucleus"/>
    <property type="evidence" value="ECO:0007669"/>
    <property type="project" value="TreeGrafter"/>
</dbReference>
<dbReference type="GO" id="GO:0017056">
    <property type="term" value="F:structural constituent of nuclear pore"/>
    <property type="evidence" value="ECO:0007669"/>
    <property type="project" value="InterPro"/>
</dbReference>
<keyword evidence="2" id="KW-0813">Transport</keyword>
<evidence type="ECO:0000256" key="2">
    <source>
        <dbReference type="ARBA" id="ARBA00022448"/>
    </source>
</evidence>
<evidence type="ECO:0000313" key="10">
    <source>
        <dbReference type="Proteomes" id="UP000325313"/>
    </source>
</evidence>
<evidence type="ECO:0000256" key="5">
    <source>
        <dbReference type="ARBA" id="ARBA00023010"/>
    </source>
</evidence>
<dbReference type="PANTHER" id="PTHR13405">
    <property type="entry name" value="NUCLEAR PORE COMPLEX PROTEIN NUP133"/>
    <property type="match status" value="1"/>
</dbReference>